<keyword evidence="7" id="KW-0924">Ammonia transport</keyword>
<feature type="domain" description="BHLH" evidence="10">
    <location>
        <begin position="164"/>
        <end position="209"/>
    </location>
</feature>
<proteinExistence type="inferred from homology"/>
<feature type="compositionally biased region" description="Basic and acidic residues" evidence="8">
    <location>
        <begin position="44"/>
        <end position="56"/>
    </location>
</feature>
<dbReference type="EMBL" id="JBBJCI010000223">
    <property type="protein sequence ID" value="KAK7239663.1"/>
    <property type="molecule type" value="Genomic_DNA"/>
</dbReference>
<feature type="compositionally biased region" description="Pro residues" evidence="8">
    <location>
        <begin position="227"/>
        <end position="237"/>
    </location>
</feature>
<evidence type="ECO:0000256" key="6">
    <source>
        <dbReference type="ARBA" id="ARBA00023136"/>
    </source>
</evidence>
<feature type="region of interest" description="Disordered" evidence="8">
    <location>
        <begin position="113"/>
        <end position="183"/>
    </location>
</feature>
<evidence type="ECO:0000313" key="14">
    <source>
        <dbReference type="Proteomes" id="UP001363151"/>
    </source>
</evidence>
<keyword evidence="3" id="KW-0813">Transport</keyword>
<feature type="transmembrane region" description="Helical" evidence="9">
    <location>
        <begin position="631"/>
        <end position="653"/>
    </location>
</feature>
<dbReference type="InterPro" id="IPR036638">
    <property type="entry name" value="HLH_DNA-bd_sf"/>
</dbReference>
<feature type="region of interest" description="Disordered" evidence="8">
    <location>
        <begin position="39"/>
        <end position="95"/>
    </location>
</feature>
<keyword evidence="14" id="KW-1185">Reference proteome</keyword>
<reference evidence="13 14" key="1">
    <citation type="submission" date="2024-03" db="EMBL/GenBank/DDBJ databases">
        <title>Aureococcus anophagefferens CCMP1851 and Kratosvirus quantuckense: Draft genome of a second virus-susceptible host strain in the model system.</title>
        <authorList>
            <person name="Chase E."/>
            <person name="Truchon A.R."/>
            <person name="Schepens W."/>
            <person name="Wilhelm S.W."/>
        </authorList>
    </citation>
    <scope>NUCLEOTIDE SEQUENCE [LARGE SCALE GENOMIC DNA]</scope>
    <source>
        <strain evidence="13 14">CCMP1851</strain>
    </source>
</reference>
<feature type="transmembrane region" description="Helical" evidence="9">
    <location>
        <begin position="438"/>
        <end position="457"/>
    </location>
</feature>
<dbReference type="Proteomes" id="UP001363151">
    <property type="component" value="Unassembled WGS sequence"/>
</dbReference>
<evidence type="ECO:0000256" key="8">
    <source>
        <dbReference type="SAM" id="MobiDB-lite"/>
    </source>
</evidence>
<dbReference type="Gene3D" id="3.50.50.60">
    <property type="entry name" value="FAD/NAD(P)-binding domain"/>
    <property type="match status" value="1"/>
</dbReference>
<feature type="transmembrane region" description="Helical" evidence="9">
    <location>
        <begin position="397"/>
        <end position="418"/>
    </location>
</feature>
<dbReference type="InterPro" id="IPR036188">
    <property type="entry name" value="FAD/NAD-bd_sf"/>
</dbReference>
<feature type="compositionally biased region" description="Basic and acidic residues" evidence="8">
    <location>
        <begin position="240"/>
        <end position="288"/>
    </location>
</feature>
<dbReference type="SUPFAM" id="SSF51905">
    <property type="entry name" value="FAD/NAD(P)-binding domain"/>
    <property type="match status" value="1"/>
</dbReference>
<comment type="similarity">
    <text evidence="2">Belongs to the ammonia transporter channel (TC 1.A.11.2) family.</text>
</comment>
<accession>A0ABR1FVN1</accession>
<feature type="domain" description="FAD-binding" evidence="12">
    <location>
        <begin position="806"/>
        <end position="1006"/>
    </location>
</feature>
<feature type="domain" description="Ammonium transporter AmtB-like" evidence="11">
    <location>
        <begin position="436"/>
        <end position="489"/>
    </location>
</feature>
<evidence type="ECO:0000256" key="3">
    <source>
        <dbReference type="ARBA" id="ARBA00022448"/>
    </source>
</evidence>
<dbReference type="PANTHER" id="PTHR11730:SF6">
    <property type="entry name" value="AMMONIUM TRANSPORTER"/>
    <property type="match status" value="1"/>
</dbReference>
<evidence type="ECO:0000259" key="12">
    <source>
        <dbReference type="Pfam" id="PF01494"/>
    </source>
</evidence>
<feature type="region of interest" description="Disordered" evidence="8">
    <location>
        <begin position="492"/>
        <end position="514"/>
    </location>
</feature>
<evidence type="ECO:0000256" key="4">
    <source>
        <dbReference type="ARBA" id="ARBA00022692"/>
    </source>
</evidence>
<feature type="domain" description="Ammonium transporter AmtB-like" evidence="11">
    <location>
        <begin position="558"/>
        <end position="731"/>
    </location>
</feature>
<feature type="transmembrane region" description="Helical" evidence="9">
    <location>
        <begin position="682"/>
        <end position="707"/>
    </location>
</feature>
<dbReference type="PRINTS" id="PR00420">
    <property type="entry name" value="RNGMNOXGNASE"/>
</dbReference>
<feature type="compositionally biased region" description="Low complexity" evidence="8">
    <location>
        <begin position="59"/>
        <end position="73"/>
    </location>
</feature>
<keyword evidence="6 9" id="KW-0472">Membrane</keyword>
<evidence type="ECO:0000313" key="13">
    <source>
        <dbReference type="EMBL" id="KAK7239663.1"/>
    </source>
</evidence>
<evidence type="ECO:0000256" key="2">
    <source>
        <dbReference type="ARBA" id="ARBA00005887"/>
    </source>
</evidence>
<evidence type="ECO:0000259" key="10">
    <source>
        <dbReference type="Pfam" id="PF00010"/>
    </source>
</evidence>
<comment type="caution">
    <text evidence="13">The sequence shown here is derived from an EMBL/GenBank/DDBJ whole genome shotgun (WGS) entry which is preliminary data.</text>
</comment>
<evidence type="ECO:0000256" key="7">
    <source>
        <dbReference type="ARBA" id="ARBA00023177"/>
    </source>
</evidence>
<organism evidence="13 14">
    <name type="scientific">Aureococcus anophagefferens</name>
    <name type="common">Harmful bloom alga</name>
    <dbReference type="NCBI Taxonomy" id="44056"/>
    <lineage>
        <taxon>Eukaryota</taxon>
        <taxon>Sar</taxon>
        <taxon>Stramenopiles</taxon>
        <taxon>Ochrophyta</taxon>
        <taxon>Pelagophyceae</taxon>
        <taxon>Pelagomonadales</taxon>
        <taxon>Pelagomonadaceae</taxon>
        <taxon>Aureococcus</taxon>
    </lineage>
</organism>
<dbReference type="Gene3D" id="4.10.280.10">
    <property type="entry name" value="Helix-loop-helix DNA-binding domain"/>
    <property type="match status" value="1"/>
</dbReference>
<evidence type="ECO:0000256" key="9">
    <source>
        <dbReference type="SAM" id="Phobius"/>
    </source>
</evidence>
<evidence type="ECO:0000259" key="11">
    <source>
        <dbReference type="Pfam" id="PF00909"/>
    </source>
</evidence>
<feature type="transmembrane region" description="Helical" evidence="9">
    <location>
        <begin position="586"/>
        <end position="610"/>
    </location>
</feature>
<feature type="compositionally biased region" description="Low complexity" evidence="8">
    <location>
        <begin position="878"/>
        <end position="895"/>
    </location>
</feature>
<gene>
    <name evidence="13" type="primary">AMT3</name>
    <name evidence="13" type="ORF">SO694_000283114</name>
</gene>
<feature type="domain" description="FAD-binding" evidence="12">
    <location>
        <begin position="1088"/>
        <end position="1152"/>
    </location>
</feature>
<dbReference type="SUPFAM" id="SSF111352">
    <property type="entry name" value="Ammonium transporter"/>
    <property type="match status" value="2"/>
</dbReference>
<dbReference type="InterPro" id="IPR029020">
    <property type="entry name" value="Ammonium/urea_transptr"/>
</dbReference>
<feature type="compositionally biased region" description="Basic and acidic residues" evidence="8">
    <location>
        <begin position="164"/>
        <end position="175"/>
    </location>
</feature>
<feature type="region of interest" description="Disordered" evidence="8">
    <location>
        <begin position="870"/>
        <end position="917"/>
    </location>
</feature>
<feature type="region of interest" description="Disordered" evidence="8">
    <location>
        <begin position="215"/>
        <end position="318"/>
    </location>
</feature>
<dbReference type="InterPro" id="IPR002938">
    <property type="entry name" value="FAD-bd"/>
</dbReference>
<feature type="region of interest" description="Disordered" evidence="8">
    <location>
        <begin position="1"/>
        <end position="23"/>
    </location>
</feature>
<protein>
    <submittedName>
        <fullName evidence="13">Ammonium transmembrane transporter</fullName>
    </submittedName>
</protein>
<feature type="domain" description="Ammonium transporter AmtB-like" evidence="11">
    <location>
        <begin position="365"/>
        <end position="423"/>
    </location>
</feature>
<dbReference type="Pfam" id="PF00909">
    <property type="entry name" value="Ammonium_transp"/>
    <property type="match status" value="3"/>
</dbReference>
<name>A0ABR1FVN1_AURAN</name>
<feature type="transmembrane region" description="Helical" evidence="9">
    <location>
        <begin position="363"/>
        <end position="385"/>
    </location>
</feature>
<dbReference type="SUPFAM" id="SSF47459">
    <property type="entry name" value="HLH, helix-loop-helix DNA-binding domain"/>
    <property type="match status" value="1"/>
</dbReference>
<evidence type="ECO:0000256" key="1">
    <source>
        <dbReference type="ARBA" id="ARBA00004141"/>
    </source>
</evidence>
<dbReference type="InterPro" id="IPR011598">
    <property type="entry name" value="bHLH_dom"/>
</dbReference>
<keyword evidence="5 9" id="KW-1133">Transmembrane helix</keyword>
<sequence length="1230" mass="128377">MANYYHGDGYRAPRSRAGARRARDDPVYAAAIAGRLDAGPEGARAADVKPEPDGGARDAVPSRALARAAAAMAPPSPRAAYDRSDGYDDFGGGMGPLAGEASLYDDAFAAPSRARAPAGPGLLVRRASPASPWASATSSNEDAFDDSDKGGKGKRGGGATPAVRRLERNMREQKRSNQISQQIDGLRRMLTDAGVAVKASKSSILMGTAEMRAAPVAPRASGGAGGPAPPPPAPQAPAAPHRDDAARPEDAGDDAWRARRRGGGGDDARAAGPAPERDGDSPPADHKRYCVPAPAPRPDGDGARAPMDDGSVADDDPFLVPAARGTPCLISPPWKLASPPSRATTASTTTPRALFLPAGDADAFWLLFGMVLVFFMQAGFAMLEVGSVQLKNTKNILIKNVFDASIAAIMWWFFGYGIAFGTDEFGGDDALQVRRAYIVYSVVITGFIYPVSVHMGWSGAGKLSPWRGNRLVGDCGVIDFAGSGVVHMTDRRRGGASSARAHRPAPQLEAGPAPAVRRLPDPGHAHPLGRLVRLQRRLDARDHWLRRPREPRHDDDAIAAATGCLATTALGYAVDGVIDTGYANNGILAGLVSITAPCPVVSLWGALIIGGRAPVYLGSSKLLVKLGVDDVVDAFPVHGACGAWGVIAASLFATEWYYKQAYYSDRAEDCAGVFYGGDGGGLLAAILFVLFIIVWVGGTTTALFLGLKVTIGIRCSTEEEDMGMDDSKHGGSVVPKNVKPEVAAGAALEDELGLVARRAGGDRRRAQRAGDGAPPAQPEGIGELQEQEEACAPHGAMADLISVDERTTVAIIGGGVGGLAAAVALAQAGIECLVFERDATLAARRHGYGMTLSSDAKGPLGALGILERARSTARRPRTGSSTAPGARSATTAAASRRARAARPRAKPDGGRSGSLRVQRQQLREVLLERLEGLAPGRVRWGRKLAGYVDDGETVAKGVRRRVAGVRCDVLVGCDGLRSEVRRRVDAAAPRPSPLRPVGVSAIVGLSRHRDPLVEGRGFYVLDGASRLFTMPFSPVLTMWQLSYRDDGPGALARSDGDGPALLAAARDRVAGWRSVGAVAAALVDGTDPGSLWASRLYDRDAMAVESASRSRVTVLGDACHPMTCFKGAGANSALADAPLLARCLGARGRDVAKKLRVFEREMVARAGPRAAASREAAAILHSGAALTHELPSFARVDDGAGAAKRLAAAGLTATSHADLEAAARAVLFQR</sequence>
<feature type="compositionally biased region" description="Low complexity" evidence="8">
    <location>
        <begin position="113"/>
        <end position="139"/>
    </location>
</feature>
<evidence type="ECO:0000256" key="5">
    <source>
        <dbReference type="ARBA" id="ARBA00022989"/>
    </source>
</evidence>
<dbReference type="InterPro" id="IPR024041">
    <property type="entry name" value="NH4_transpt_AmtB-like_dom"/>
</dbReference>
<dbReference type="Pfam" id="PF00010">
    <property type="entry name" value="HLH"/>
    <property type="match status" value="1"/>
</dbReference>
<dbReference type="PANTHER" id="PTHR11730">
    <property type="entry name" value="AMMONIUM TRANSPORTER"/>
    <property type="match status" value="1"/>
</dbReference>
<dbReference type="Pfam" id="PF01494">
    <property type="entry name" value="FAD_binding_3"/>
    <property type="match status" value="2"/>
</dbReference>
<comment type="subcellular location">
    <subcellularLocation>
        <location evidence="1">Membrane</location>
        <topology evidence="1">Multi-pass membrane protein</topology>
    </subcellularLocation>
</comment>
<keyword evidence="4 9" id="KW-0812">Transmembrane</keyword>
<dbReference type="CDD" id="cd00083">
    <property type="entry name" value="bHLH_SF"/>
    <property type="match status" value="1"/>
</dbReference>
<dbReference type="Gene3D" id="1.10.3430.10">
    <property type="entry name" value="Ammonium transporter AmtB like domains"/>
    <property type="match status" value="3"/>
</dbReference>